<organism evidence="2 3">
    <name type="scientific">Schizopora paradoxa</name>
    <dbReference type="NCBI Taxonomy" id="27342"/>
    <lineage>
        <taxon>Eukaryota</taxon>
        <taxon>Fungi</taxon>
        <taxon>Dikarya</taxon>
        <taxon>Basidiomycota</taxon>
        <taxon>Agaricomycotina</taxon>
        <taxon>Agaricomycetes</taxon>
        <taxon>Hymenochaetales</taxon>
        <taxon>Schizoporaceae</taxon>
        <taxon>Schizopora</taxon>
    </lineage>
</organism>
<evidence type="ECO:0000259" key="1">
    <source>
        <dbReference type="PROSITE" id="PS50011"/>
    </source>
</evidence>
<proteinExistence type="predicted"/>
<dbReference type="Gene3D" id="1.10.510.10">
    <property type="entry name" value="Transferase(Phosphotransferase) domain 1"/>
    <property type="match status" value="1"/>
</dbReference>
<dbReference type="GO" id="GO:0007166">
    <property type="term" value="P:cell surface receptor signaling pathway"/>
    <property type="evidence" value="ECO:0007669"/>
    <property type="project" value="InterPro"/>
</dbReference>
<dbReference type="InParanoid" id="A0A0H2RL31"/>
<dbReference type="Proteomes" id="UP000053477">
    <property type="component" value="Unassembled WGS sequence"/>
</dbReference>
<dbReference type="PROSITE" id="PS50011">
    <property type="entry name" value="PROTEIN_KINASE_DOM"/>
    <property type="match status" value="1"/>
</dbReference>
<protein>
    <submittedName>
        <fullName evidence="2">Kinase-like protein</fullName>
    </submittedName>
</protein>
<dbReference type="PANTHER" id="PTHR44329:SF214">
    <property type="entry name" value="PROTEIN KINASE DOMAIN-CONTAINING PROTEIN"/>
    <property type="match status" value="1"/>
</dbReference>
<dbReference type="InterPro" id="IPR036537">
    <property type="entry name" value="Adaptor_Cbl_N_dom_sf"/>
</dbReference>
<dbReference type="InterPro" id="IPR059179">
    <property type="entry name" value="MLKL-like_MCAfunc"/>
</dbReference>
<reference evidence="2 3" key="1">
    <citation type="submission" date="2015-04" db="EMBL/GenBank/DDBJ databases">
        <title>Complete genome sequence of Schizopora paradoxa KUC8140, a cosmopolitan wood degrader in East Asia.</title>
        <authorList>
            <consortium name="DOE Joint Genome Institute"/>
            <person name="Min B."/>
            <person name="Park H."/>
            <person name="Jang Y."/>
            <person name="Kim J.-J."/>
            <person name="Kim K.H."/>
            <person name="Pangilinan J."/>
            <person name="Lipzen A."/>
            <person name="Riley R."/>
            <person name="Grigoriev I.V."/>
            <person name="Spatafora J.W."/>
            <person name="Choi I.-G."/>
        </authorList>
    </citation>
    <scope>NUCLEOTIDE SEQUENCE [LARGE SCALE GENOMIC DNA]</scope>
    <source>
        <strain evidence="2 3">KUC8140</strain>
    </source>
</reference>
<name>A0A0H2RL31_9AGAM</name>
<accession>A0A0H2RL31</accession>
<dbReference type="STRING" id="27342.A0A0H2RL31"/>
<dbReference type="InterPro" id="IPR011009">
    <property type="entry name" value="Kinase-like_dom_sf"/>
</dbReference>
<dbReference type="OrthoDB" id="4062651at2759"/>
<dbReference type="InterPro" id="IPR000719">
    <property type="entry name" value="Prot_kinase_dom"/>
</dbReference>
<dbReference type="GO" id="GO:0004674">
    <property type="term" value="F:protein serine/threonine kinase activity"/>
    <property type="evidence" value="ECO:0007669"/>
    <property type="project" value="TreeGrafter"/>
</dbReference>
<dbReference type="SUPFAM" id="SSF56112">
    <property type="entry name" value="Protein kinase-like (PK-like)"/>
    <property type="match status" value="1"/>
</dbReference>
<dbReference type="EMBL" id="KQ086297">
    <property type="protein sequence ID" value="KLO05521.1"/>
    <property type="molecule type" value="Genomic_DNA"/>
</dbReference>
<dbReference type="Pfam" id="PF07714">
    <property type="entry name" value="PK_Tyr_Ser-Thr"/>
    <property type="match status" value="1"/>
</dbReference>
<evidence type="ECO:0000313" key="3">
    <source>
        <dbReference type="Proteomes" id="UP000053477"/>
    </source>
</evidence>
<dbReference type="InterPro" id="IPR001245">
    <property type="entry name" value="Ser-Thr/Tyr_kinase_cat_dom"/>
</dbReference>
<gene>
    <name evidence="2" type="ORF">SCHPADRAFT_722768</name>
</gene>
<keyword evidence="2" id="KW-0418">Kinase</keyword>
<dbReference type="PROSITE" id="PS00108">
    <property type="entry name" value="PROTEIN_KINASE_ST"/>
    <property type="match status" value="1"/>
</dbReference>
<keyword evidence="2" id="KW-0808">Transferase</keyword>
<dbReference type="SMART" id="SM00220">
    <property type="entry name" value="S_TKc"/>
    <property type="match status" value="1"/>
</dbReference>
<dbReference type="Gene3D" id="1.20.930.20">
    <property type="entry name" value="Adaptor protein Cbl, N-terminal domain"/>
    <property type="match status" value="1"/>
</dbReference>
<dbReference type="CDD" id="cd21037">
    <property type="entry name" value="MLKL_NTD"/>
    <property type="match status" value="1"/>
</dbReference>
<feature type="domain" description="Protein kinase" evidence="1">
    <location>
        <begin position="227"/>
        <end position="502"/>
    </location>
</feature>
<sequence>MSGRVIAATVGTVVGLGATFAPVPWIAPAVAAVAGIAQLCQNVTQNRRLIKQLGARCEALLTALRESCNGKTEESMKAAIDTSVFLLNDIKGRMIAWKARSKFAQFLQQDDIIEDIRKCNLEIDNFYDAFMLQSHMELHNWQMTFEENRAKDHEEIMGSLTRIEDMVTVQTEVQNRSSAEISQMMFMMQNFLSNFETGDKRHTDLACNLYNVQMTSRQLLPNYDLKAGEVRRIGSHPVGGSPAFDIWEGEYLGRTKCAVKVIRGIEVSPNTQKRFLREIKIWRDVWEQDKGTYILPFYGACHNDGPYPYMVSPWMKNGDALSYVKKYADSVNRKFLIRHIAEGLRLLHTQNPPIAHGDIKAANILIDDNGRPLLADFGLSKFMEEMTGMPFTQSRGVSDSYRWFAPELCSAPGVLSVYSDVFSYAMTVLELMTGEHPFSHIRRTPEVLIRMQTGERPRRPVGDVYVQRGLDDKLWALLQRCWVSEPENRPNIHQVLEELPPA</sequence>
<keyword evidence="3" id="KW-1185">Reference proteome</keyword>
<dbReference type="InterPro" id="IPR008271">
    <property type="entry name" value="Ser/Thr_kinase_AS"/>
</dbReference>
<dbReference type="PANTHER" id="PTHR44329">
    <property type="entry name" value="SERINE/THREONINE-PROTEIN KINASE TNNI3K-RELATED"/>
    <property type="match status" value="1"/>
</dbReference>
<evidence type="ECO:0000313" key="2">
    <source>
        <dbReference type="EMBL" id="KLO05521.1"/>
    </source>
</evidence>
<dbReference type="AlphaFoldDB" id="A0A0H2RL31"/>
<dbReference type="GO" id="GO:0005524">
    <property type="term" value="F:ATP binding"/>
    <property type="evidence" value="ECO:0007669"/>
    <property type="project" value="InterPro"/>
</dbReference>
<dbReference type="InterPro" id="IPR051681">
    <property type="entry name" value="Ser/Thr_Kinases-Pseudokinases"/>
</dbReference>